<accession>A0A4S1CMM0</accession>
<dbReference type="Proteomes" id="UP000306416">
    <property type="component" value="Unassembled WGS sequence"/>
</dbReference>
<comment type="caution">
    <text evidence="1">The sequence shown here is derived from an EMBL/GenBank/DDBJ whole genome shotgun (WGS) entry which is preliminary data.</text>
</comment>
<dbReference type="AlphaFoldDB" id="A0A4S1CMM0"/>
<reference evidence="1 2" key="1">
    <citation type="submission" date="2019-04" db="EMBL/GenBank/DDBJ databases">
        <title>Geobacter oryzae sp. nov., ferric-reducing bacteria isolated from paddy soil.</title>
        <authorList>
            <person name="Xu Z."/>
            <person name="Masuda Y."/>
            <person name="Itoh H."/>
            <person name="Senoo K."/>
        </authorList>
    </citation>
    <scope>NUCLEOTIDE SEQUENCE [LARGE SCALE GENOMIC DNA]</scope>
    <source>
        <strain evidence="1 2">Red111</strain>
    </source>
</reference>
<dbReference type="RefSeq" id="WP_135869371.1">
    <property type="nucleotide sequence ID" value="NZ_SRSC01000001.1"/>
</dbReference>
<evidence type="ECO:0000313" key="1">
    <source>
        <dbReference type="EMBL" id="TGU75061.1"/>
    </source>
</evidence>
<organism evidence="1 2">
    <name type="scientific">Geomonas terrae</name>
    <dbReference type="NCBI Taxonomy" id="2562681"/>
    <lineage>
        <taxon>Bacteria</taxon>
        <taxon>Pseudomonadati</taxon>
        <taxon>Thermodesulfobacteriota</taxon>
        <taxon>Desulfuromonadia</taxon>
        <taxon>Geobacterales</taxon>
        <taxon>Geobacteraceae</taxon>
        <taxon>Geomonas</taxon>
    </lineage>
</organism>
<evidence type="ECO:0000313" key="2">
    <source>
        <dbReference type="Proteomes" id="UP000306416"/>
    </source>
</evidence>
<keyword evidence="2" id="KW-1185">Reference proteome</keyword>
<dbReference type="EMBL" id="SRSC01000001">
    <property type="protein sequence ID" value="TGU75061.1"/>
    <property type="molecule type" value="Genomic_DNA"/>
</dbReference>
<name>A0A4S1CMM0_9BACT</name>
<sequence length="95" mass="9768">MKLIAHKNVVLTLRVAAFALVFAGGYLCGSVTEHRADAQMGDLGSELLQKAAGSGGVIGSVAQLGTTISDMEKNVSGLQKNIDTLKKVKAVLGGK</sequence>
<protein>
    <submittedName>
        <fullName evidence="1">Uncharacterized protein</fullName>
    </submittedName>
</protein>
<proteinExistence type="predicted"/>
<gene>
    <name evidence="1" type="ORF">E4633_06285</name>
</gene>